<evidence type="ECO:0000256" key="1">
    <source>
        <dbReference type="SAM" id="MobiDB-lite"/>
    </source>
</evidence>
<organism evidence="2 3">
    <name type="scientific">Riccia sorocarpa</name>
    <dbReference type="NCBI Taxonomy" id="122646"/>
    <lineage>
        <taxon>Eukaryota</taxon>
        <taxon>Viridiplantae</taxon>
        <taxon>Streptophyta</taxon>
        <taxon>Embryophyta</taxon>
        <taxon>Marchantiophyta</taxon>
        <taxon>Marchantiopsida</taxon>
        <taxon>Marchantiidae</taxon>
        <taxon>Marchantiales</taxon>
        <taxon>Ricciaceae</taxon>
        <taxon>Riccia</taxon>
    </lineage>
</organism>
<proteinExistence type="predicted"/>
<reference evidence="2 3" key="1">
    <citation type="submission" date="2024-09" db="EMBL/GenBank/DDBJ databases">
        <title>Chromosome-scale assembly of Riccia sorocarpa.</title>
        <authorList>
            <person name="Paukszto L."/>
        </authorList>
    </citation>
    <scope>NUCLEOTIDE SEQUENCE [LARGE SCALE GENOMIC DNA]</scope>
    <source>
        <strain evidence="2">LP-2024</strain>
        <tissue evidence="2">Aerial parts of the thallus</tissue>
    </source>
</reference>
<dbReference type="EMBL" id="JBJQOH010000003">
    <property type="protein sequence ID" value="KAL3693580.1"/>
    <property type="molecule type" value="Genomic_DNA"/>
</dbReference>
<feature type="region of interest" description="Disordered" evidence="1">
    <location>
        <begin position="353"/>
        <end position="372"/>
    </location>
</feature>
<comment type="caution">
    <text evidence="2">The sequence shown here is derived from an EMBL/GenBank/DDBJ whole genome shotgun (WGS) entry which is preliminary data.</text>
</comment>
<dbReference type="AlphaFoldDB" id="A0ABD3HTI0"/>
<keyword evidence="3" id="KW-1185">Reference proteome</keyword>
<evidence type="ECO:0000313" key="2">
    <source>
        <dbReference type="EMBL" id="KAL3693580.1"/>
    </source>
</evidence>
<gene>
    <name evidence="2" type="ORF">R1sor_007231</name>
</gene>
<name>A0ABD3HTI0_9MARC</name>
<sequence length="372" mass="42964">MVAWEVELKSKRAGGLGLTAFRDLSLAMRTKQLTKLFTHQEEEWVGAAEQLIRSVNNRGMEGREHQAWSIQETILLQPPKRIPGALRPRGCSTTGTNQETDLKLERIRSSLTRACRLRRPSCSRKYMDGFPERKEREPNNWRDATGLRKEMDETSYQALESPSTEQRSGLVLEITPACPPNPRQNIEVDPGRWKCCRCNREKETLEHLLIDCVDSQTVWAEWQTKTRRSKLEWNQIGDFIDMLDEAWKDQNWAKVTLFIKCTWRTWLDRNAITYNAQRRRTPLKVAAIQAAYTLEAILQSTDEKSNKHLKLKSVVELLGMAFDEQEVQLREMNQSLIENTQVIHSVRANEELASNPTNQYAAQPTVTDRPTA</sequence>
<evidence type="ECO:0008006" key="4">
    <source>
        <dbReference type="Google" id="ProtNLM"/>
    </source>
</evidence>
<accession>A0ABD3HTI0</accession>
<evidence type="ECO:0000313" key="3">
    <source>
        <dbReference type="Proteomes" id="UP001633002"/>
    </source>
</evidence>
<protein>
    <recommendedName>
        <fullName evidence="4">Reverse transcriptase zinc-binding domain-containing protein</fullName>
    </recommendedName>
</protein>
<dbReference type="Proteomes" id="UP001633002">
    <property type="component" value="Unassembled WGS sequence"/>
</dbReference>